<dbReference type="Proteomes" id="UP000808906">
    <property type="component" value="Unassembled WGS sequence"/>
</dbReference>
<evidence type="ECO:0000313" key="3">
    <source>
        <dbReference type="EMBL" id="ORM31250.1"/>
    </source>
</evidence>
<organism evidence="2 5">
    <name type="scientific">Rhodococcus hoagii</name>
    <name type="common">Corynebacterium equii</name>
    <dbReference type="NCBI Taxonomy" id="43767"/>
    <lineage>
        <taxon>Bacteria</taxon>
        <taxon>Bacillati</taxon>
        <taxon>Actinomycetota</taxon>
        <taxon>Actinomycetes</taxon>
        <taxon>Mycobacteriales</taxon>
        <taxon>Nocardiaceae</taxon>
        <taxon>Prescottella</taxon>
    </lineage>
</organism>
<dbReference type="EMBL" id="WUXR01000017">
    <property type="protein sequence ID" value="MBM4568001.1"/>
    <property type="molecule type" value="Genomic_DNA"/>
</dbReference>
<proteinExistence type="predicted"/>
<evidence type="ECO:0000256" key="1">
    <source>
        <dbReference type="SAM" id="MobiDB-lite"/>
    </source>
</evidence>
<reference evidence="2" key="2">
    <citation type="submission" date="2019-11" db="EMBL/GenBank/DDBJ databases">
        <title>Spread of Macrolides and rifampicin resistant Rhodococcus equi in clinical isolates in the USA.</title>
        <authorList>
            <person name="Alvarez-Narvaez S."/>
            <person name="Huber L."/>
            <person name="Cohen N.D."/>
            <person name="Slovis N."/>
            <person name="Greiter M."/>
            <person name="Giguere S."/>
            <person name="Hart K."/>
        </authorList>
    </citation>
    <scope>NUCLEOTIDE SEQUENCE</scope>
    <source>
        <strain evidence="2">Lh_17</strain>
    </source>
</reference>
<name>A0A9Q2PQR5_RHOHA</name>
<evidence type="ECO:0000313" key="4">
    <source>
        <dbReference type="Proteomes" id="UP000193518"/>
    </source>
</evidence>
<dbReference type="Proteomes" id="UP000193518">
    <property type="component" value="Unassembled WGS sequence"/>
</dbReference>
<evidence type="ECO:0000313" key="5">
    <source>
        <dbReference type="Proteomes" id="UP000808906"/>
    </source>
</evidence>
<evidence type="ECO:0000313" key="2">
    <source>
        <dbReference type="EMBL" id="MBM4568001.1"/>
    </source>
</evidence>
<protein>
    <submittedName>
        <fullName evidence="2">Uncharacterized protein</fullName>
    </submittedName>
</protein>
<reference evidence="3 4" key="1">
    <citation type="journal article" date="2016" name="Genome Biol. Evol.">
        <title>Pangenome and Phylogenomic Analysis of the Pathogenic Actinobacterium Rhodococcus equi.</title>
        <authorList>
            <person name="Anastasi E."/>
            <person name="MacArthur I."/>
            <person name="Scortti M."/>
            <person name="Alvarez S."/>
            <person name="Giguere S."/>
            <person name="Vazquez-Boland J.A."/>
        </authorList>
    </citation>
    <scope>NUCLEOTIDE SEQUENCE [LARGE SCALE GENOMIC DNA]</scope>
    <source>
        <strain evidence="3 4">PAM1271</strain>
    </source>
</reference>
<accession>A0A9Q2PQR5</accession>
<sequence>MTTITGDLYDIAGGRGDGVAEITSTVLRPANSHLGTIVPVRRSFPIKAGILTLTAIDPGPALLEISMEGWFFSEVVNIPDSSDPVRFGTVLDNFIEYEPGVVSEVRALADQVAASTVRAEEAADRAESSEQYVQGVVADGVAAVRAEVQSNADAAIAASGAAAGSALAAAGEREEAEQAASTAGEHRDAADAAAAAAGESRDDAQAAATLAGQHKDAAAEAASDAHDDAQAAEASRQGAVTAAGTAATDAADQVTTTLQQAVAADRQAAETARGGAETAATTAAGHEGAAEGFAAAADASAQAADAARQLAEDAAENAQQGAPSGGWLRAHLEQAVQDDLQRARTALQEMPVATPEAPGAIKIAGHLAGTASDPRIANGVIEFDHFTEEMGRAVYFAAILRGASYDENDIDEYVGLPIGLFREDIQVAVARAASAYIKPALGISGDDLADGAVDLDQLSDVEPFPATPSVRAAVGFAAEILTTFDVNGGWTRDNLTQSVQDDLGKAATAMQGSKNGTPAALKVWVGTEAQYNAATNNGANEAANTIYLRGA</sequence>
<comment type="caution">
    <text evidence="2">The sequence shown here is derived from an EMBL/GenBank/DDBJ whole genome shotgun (WGS) entry which is preliminary data.</text>
</comment>
<dbReference type="EMBL" id="LWIC01000001">
    <property type="protein sequence ID" value="ORM31250.1"/>
    <property type="molecule type" value="Genomic_DNA"/>
</dbReference>
<dbReference type="RefSeq" id="WP_084967844.1">
    <property type="nucleotide sequence ID" value="NZ_AP025268.1"/>
</dbReference>
<dbReference type="AlphaFoldDB" id="A0A9Q2PQR5"/>
<feature type="region of interest" description="Disordered" evidence="1">
    <location>
        <begin position="265"/>
        <end position="285"/>
    </location>
</feature>
<feature type="region of interest" description="Disordered" evidence="1">
    <location>
        <begin position="168"/>
        <end position="237"/>
    </location>
</feature>
<gene>
    <name evidence="3" type="ORF">A5N68_03325</name>
    <name evidence="2" type="ORF">GS441_22045</name>
</gene>
<feature type="compositionally biased region" description="Basic and acidic residues" evidence="1">
    <location>
        <begin position="213"/>
        <end position="229"/>
    </location>
</feature>